<evidence type="ECO:0000256" key="12">
    <source>
        <dbReference type="ARBA" id="ARBA00022958"/>
    </source>
</evidence>
<evidence type="ECO:0000256" key="14">
    <source>
        <dbReference type="ARBA" id="ARBA00038036"/>
    </source>
</evidence>
<evidence type="ECO:0000313" key="17">
    <source>
        <dbReference type="EMBL" id="PKF70534.1"/>
    </source>
</evidence>
<comment type="caution">
    <text evidence="17">The sequence shown here is derived from an EMBL/GenBank/DDBJ whole genome shotgun (WGS) entry which is preliminary data.</text>
</comment>
<feature type="active site" description="Proton acceptor" evidence="16">
    <location>
        <position position="100"/>
    </location>
</feature>
<feature type="binding site" evidence="16">
    <location>
        <position position="179"/>
    </location>
    <ligand>
        <name>substrate</name>
    </ligand>
</feature>
<evidence type="ECO:0000256" key="13">
    <source>
        <dbReference type="ARBA" id="ARBA00022993"/>
    </source>
</evidence>
<dbReference type="EC" id="2.7.1.33" evidence="6 16"/>
<evidence type="ECO:0000256" key="4">
    <source>
        <dbReference type="ARBA" id="ARBA00005225"/>
    </source>
</evidence>
<comment type="function">
    <text evidence="16">Catalyzes the phosphorylation of pantothenate (Pan), the first step in CoA biosynthesis.</text>
</comment>
<evidence type="ECO:0000256" key="10">
    <source>
        <dbReference type="ARBA" id="ARBA00022777"/>
    </source>
</evidence>
<dbReference type="InterPro" id="IPR004619">
    <property type="entry name" value="Type_III_PanK"/>
</dbReference>
<evidence type="ECO:0000256" key="6">
    <source>
        <dbReference type="ARBA" id="ARBA00012102"/>
    </source>
</evidence>
<evidence type="ECO:0000256" key="15">
    <source>
        <dbReference type="ARBA" id="ARBA00040883"/>
    </source>
</evidence>
<keyword evidence="9 16" id="KW-0547">Nucleotide-binding</keyword>
<evidence type="ECO:0000256" key="16">
    <source>
        <dbReference type="HAMAP-Rule" id="MF_01274"/>
    </source>
</evidence>
<dbReference type="HAMAP" id="MF_01274">
    <property type="entry name" value="Pantothen_kinase_3"/>
    <property type="match status" value="1"/>
</dbReference>
<evidence type="ECO:0000256" key="5">
    <source>
        <dbReference type="ARBA" id="ARBA00011738"/>
    </source>
</evidence>
<dbReference type="PANTHER" id="PTHR34265">
    <property type="entry name" value="TYPE III PANTOTHENATE KINASE"/>
    <property type="match status" value="1"/>
</dbReference>
<gene>
    <name evidence="16" type="primary">coaX</name>
    <name evidence="17" type="ORF">CW360_12875</name>
</gene>
<evidence type="ECO:0000256" key="3">
    <source>
        <dbReference type="ARBA" id="ARBA00004496"/>
    </source>
</evidence>
<evidence type="ECO:0000256" key="9">
    <source>
        <dbReference type="ARBA" id="ARBA00022741"/>
    </source>
</evidence>
<dbReference type="GO" id="GO:0015937">
    <property type="term" value="P:coenzyme A biosynthetic process"/>
    <property type="evidence" value="ECO:0007669"/>
    <property type="project" value="UniProtKB-UniRule"/>
</dbReference>
<dbReference type="CDD" id="cd24015">
    <property type="entry name" value="ASKHA_NBD_PanK-III"/>
    <property type="match status" value="1"/>
</dbReference>
<sequence length="249" mass="26578">MILELDCGNSFIKWRIVDAQGAVLAGGWTGSEVELLGAISDASLLINACRLVSVRSDAETAHLVMAINRAFGVNVCCARSESWCAGVQNGYADPGKLGVDRWLAVLGAWSLAKGPCLVLDLGTAITSDWVASDGRHLGGYICPGMPLLRSQLQTHTRRIRYGEAFVASALADSSPGVSTMEAVERGCLLMLRAFVREQVSLAREQFAGNVSLFLTGGDALLVRDIDKDFRFVPDLVLHGLALACPLGDK</sequence>
<comment type="subcellular location">
    <subcellularLocation>
        <location evidence="3 16">Cytoplasm</location>
    </subcellularLocation>
</comment>
<dbReference type="GO" id="GO:0005524">
    <property type="term" value="F:ATP binding"/>
    <property type="evidence" value="ECO:0007669"/>
    <property type="project" value="UniProtKB-UniRule"/>
</dbReference>
<keyword evidence="10 16" id="KW-0418">Kinase</keyword>
<dbReference type="RefSeq" id="WP_101193972.1">
    <property type="nucleotide sequence ID" value="NZ_PIYS01000025.1"/>
</dbReference>
<feature type="binding site" evidence="16">
    <location>
        <position position="123"/>
    </location>
    <ligand>
        <name>ATP</name>
        <dbReference type="ChEBI" id="CHEBI:30616"/>
    </ligand>
</feature>
<evidence type="ECO:0000256" key="8">
    <source>
        <dbReference type="ARBA" id="ARBA00022679"/>
    </source>
</evidence>
<keyword evidence="7 16" id="KW-0963">Cytoplasm</keyword>
<evidence type="ECO:0000256" key="2">
    <source>
        <dbReference type="ARBA" id="ARBA00001958"/>
    </source>
</evidence>
<comment type="subunit">
    <text evidence="5 16">Homodimer.</text>
</comment>
<comment type="cofactor">
    <cofactor evidence="2">
        <name>K(+)</name>
        <dbReference type="ChEBI" id="CHEBI:29103"/>
    </cofactor>
</comment>
<dbReference type="GO" id="GO:0005737">
    <property type="term" value="C:cytoplasm"/>
    <property type="evidence" value="ECO:0007669"/>
    <property type="project" value="UniProtKB-SubCell"/>
</dbReference>
<keyword evidence="13 16" id="KW-0173">Coenzyme A biosynthesis</keyword>
<evidence type="ECO:0000256" key="7">
    <source>
        <dbReference type="ARBA" id="ARBA00022490"/>
    </source>
</evidence>
<comment type="catalytic activity">
    <reaction evidence="1 16">
        <text>(R)-pantothenate + ATP = (R)-4'-phosphopantothenate + ADP + H(+)</text>
        <dbReference type="Rhea" id="RHEA:16373"/>
        <dbReference type="ChEBI" id="CHEBI:10986"/>
        <dbReference type="ChEBI" id="CHEBI:15378"/>
        <dbReference type="ChEBI" id="CHEBI:29032"/>
        <dbReference type="ChEBI" id="CHEBI:30616"/>
        <dbReference type="ChEBI" id="CHEBI:456216"/>
        <dbReference type="EC" id="2.7.1.33"/>
    </reaction>
</comment>
<evidence type="ECO:0000313" key="18">
    <source>
        <dbReference type="Proteomes" id="UP000242861"/>
    </source>
</evidence>
<comment type="cofactor">
    <cofactor evidence="16">
        <name>NH4(+)</name>
        <dbReference type="ChEBI" id="CHEBI:28938"/>
    </cofactor>
    <cofactor evidence="16">
        <name>K(+)</name>
        <dbReference type="ChEBI" id="CHEBI:29103"/>
    </cofactor>
    <text evidence="16">A monovalent cation. Ammonium or potassium.</text>
</comment>
<comment type="pathway">
    <text evidence="4 16">Cofactor biosynthesis; coenzyme A biosynthesis; CoA from (R)-pantothenate: step 1/5.</text>
</comment>
<evidence type="ECO:0000256" key="1">
    <source>
        <dbReference type="ARBA" id="ARBA00001206"/>
    </source>
</evidence>
<reference evidence="18" key="1">
    <citation type="submission" date="2017-12" db="EMBL/GenBank/DDBJ databases">
        <authorList>
            <person name="Yu X.-Y."/>
        </authorList>
    </citation>
    <scope>NUCLEOTIDE SEQUENCE [LARGE SCALE GENOMIC DNA]</scope>
    <source>
        <strain evidence="18">ZYSR67-Z</strain>
    </source>
</reference>
<evidence type="ECO:0000256" key="11">
    <source>
        <dbReference type="ARBA" id="ARBA00022840"/>
    </source>
</evidence>
<dbReference type="UniPathway" id="UPA00241">
    <property type="reaction ID" value="UER00352"/>
</dbReference>
<dbReference type="Proteomes" id="UP000242861">
    <property type="component" value="Unassembled WGS sequence"/>
</dbReference>
<keyword evidence="11 16" id="KW-0067">ATP-binding</keyword>
<keyword evidence="16" id="KW-0479">Metal-binding</keyword>
<keyword evidence="8 16" id="KW-0808">Transferase</keyword>
<dbReference type="AlphaFoldDB" id="A0A2I0CN08"/>
<dbReference type="PANTHER" id="PTHR34265:SF1">
    <property type="entry name" value="TYPE III PANTOTHENATE KINASE"/>
    <property type="match status" value="1"/>
</dbReference>
<organism evidence="17 18">
    <name type="scientific">Pseudomonas fluvialis</name>
    <dbReference type="NCBI Taxonomy" id="1793966"/>
    <lineage>
        <taxon>Bacteria</taxon>
        <taxon>Pseudomonadati</taxon>
        <taxon>Pseudomonadota</taxon>
        <taxon>Gammaproteobacteria</taxon>
        <taxon>Pseudomonadales</taxon>
        <taxon>Pseudomonadaceae</taxon>
        <taxon>Pseudomonas</taxon>
    </lineage>
</organism>
<dbReference type="GO" id="GO:0046872">
    <property type="term" value="F:metal ion binding"/>
    <property type="evidence" value="ECO:0007669"/>
    <property type="project" value="UniProtKB-KW"/>
</dbReference>
<dbReference type="SUPFAM" id="SSF53067">
    <property type="entry name" value="Actin-like ATPase domain"/>
    <property type="match status" value="2"/>
</dbReference>
<dbReference type="Gene3D" id="3.30.420.40">
    <property type="match status" value="2"/>
</dbReference>
<protein>
    <recommendedName>
        <fullName evidence="15 16">Type III pantothenate kinase</fullName>
        <ecNumber evidence="6 16">2.7.1.33</ecNumber>
    </recommendedName>
    <alternativeName>
        <fullName evidence="16">PanK-III</fullName>
    </alternativeName>
    <alternativeName>
        <fullName evidence="16">Pantothenic acid kinase</fullName>
    </alternativeName>
</protein>
<dbReference type="InterPro" id="IPR043129">
    <property type="entry name" value="ATPase_NBD"/>
</dbReference>
<feature type="binding site" evidence="16">
    <location>
        <position position="91"/>
    </location>
    <ligand>
        <name>substrate</name>
    </ligand>
</feature>
<dbReference type="GO" id="GO:0004594">
    <property type="term" value="F:pantothenate kinase activity"/>
    <property type="evidence" value="ECO:0007669"/>
    <property type="project" value="UniProtKB-UniRule"/>
</dbReference>
<name>A0A2I0CN08_9PSED</name>
<dbReference type="Pfam" id="PF03309">
    <property type="entry name" value="Pan_kinase"/>
    <property type="match status" value="1"/>
</dbReference>
<keyword evidence="12 16" id="KW-0630">Potassium</keyword>
<dbReference type="NCBIfam" id="TIGR00671">
    <property type="entry name" value="baf"/>
    <property type="match status" value="1"/>
</dbReference>
<feature type="binding site" evidence="16">
    <location>
        <begin position="98"/>
        <end position="101"/>
    </location>
    <ligand>
        <name>substrate</name>
    </ligand>
</feature>
<proteinExistence type="inferred from homology"/>
<accession>A0A2I0CN08</accession>
<comment type="similarity">
    <text evidence="14 16">Belongs to the type III pantothenate kinase family.</text>
</comment>
<feature type="binding site" evidence="16">
    <location>
        <begin position="6"/>
        <end position="13"/>
    </location>
    <ligand>
        <name>ATP</name>
        <dbReference type="ChEBI" id="CHEBI:30616"/>
    </ligand>
</feature>
<feature type="binding site" evidence="16">
    <location>
        <position position="120"/>
    </location>
    <ligand>
        <name>K(+)</name>
        <dbReference type="ChEBI" id="CHEBI:29103"/>
    </ligand>
</feature>
<dbReference type="EMBL" id="PIYS01000025">
    <property type="protein sequence ID" value="PKF70534.1"/>
    <property type="molecule type" value="Genomic_DNA"/>
</dbReference>